<comment type="caution">
    <text evidence="1">The sequence shown here is derived from an EMBL/GenBank/DDBJ whole genome shotgun (WGS) entry which is preliminary data.</text>
</comment>
<name>X1RC90_9ZZZZ</name>
<sequence>QPKRIRKPGGGRKRTDIKSPKIVEDLEAIMGENTAGDPMSLLKWTCKSTYKIADELNLRGHKISAETVRRLLRERDYSLQANVKTKEGGSEPERDAQFRYINEQVKKFVAQGDPVISVDTKKREIVGDFKNHGRTWRKKGQAKEVNIYDFLSLGIAEQYVLYKLDANG</sequence>
<dbReference type="NCBIfam" id="NF033519">
    <property type="entry name" value="transpos_ISAzo13"/>
    <property type="match status" value="1"/>
</dbReference>
<feature type="non-terminal residue" evidence="1">
    <location>
        <position position="1"/>
    </location>
</feature>
<dbReference type="InterPro" id="IPR011518">
    <property type="entry name" value="Transposase_36"/>
</dbReference>
<accession>X1RC90</accession>
<evidence type="ECO:0000313" key="1">
    <source>
        <dbReference type="EMBL" id="GAI78183.1"/>
    </source>
</evidence>
<proteinExistence type="predicted"/>
<dbReference type="Pfam" id="PF07592">
    <property type="entry name" value="DDE_Tnp_ISAZ013"/>
    <property type="match status" value="1"/>
</dbReference>
<dbReference type="AlphaFoldDB" id="X1RC90"/>
<organism evidence="1">
    <name type="scientific">marine sediment metagenome</name>
    <dbReference type="NCBI Taxonomy" id="412755"/>
    <lineage>
        <taxon>unclassified sequences</taxon>
        <taxon>metagenomes</taxon>
        <taxon>ecological metagenomes</taxon>
    </lineage>
</organism>
<gene>
    <name evidence="1" type="ORF">S12H4_18684</name>
</gene>
<dbReference type="EMBL" id="BARW01009255">
    <property type="protein sequence ID" value="GAI78183.1"/>
    <property type="molecule type" value="Genomic_DNA"/>
</dbReference>
<protein>
    <submittedName>
        <fullName evidence="1">Uncharacterized protein</fullName>
    </submittedName>
</protein>
<reference evidence="1" key="1">
    <citation type="journal article" date="2014" name="Front. Microbiol.">
        <title>High frequency of phylogenetically diverse reductive dehalogenase-homologous genes in deep subseafloor sedimentary metagenomes.</title>
        <authorList>
            <person name="Kawai M."/>
            <person name="Futagami T."/>
            <person name="Toyoda A."/>
            <person name="Takaki Y."/>
            <person name="Nishi S."/>
            <person name="Hori S."/>
            <person name="Arai W."/>
            <person name="Tsubouchi T."/>
            <person name="Morono Y."/>
            <person name="Uchiyama I."/>
            <person name="Ito T."/>
            <person name="Fujiyama A."/>
            <person name="Inagaki F."/>
            <person name="Takami H."/>
        </authorList>
    </citation>
    <scope>NUCLEOTIDE SEQUENCE</scope>
    <source>
        <strain evidence="1">Expedition CK06-06</strain>
    </source>
</reference>